<feature type="transmembrane region" description="Helical" evidence="1">
    <location>
        <begin position="28"/>
        <end position="56"/>
    </location>
</feature>
<evidence type="ECO:0000313" key="2">
    <source>
        <dbReference type="EMBL" id="QBQ79424.1"/>
    </source>
</evidence>
<proteinExistence type="predicted"/>
<protein>
    <recommendedName>
        <fullName evidence="4">Phage protein</fullName>
    </recommendedName>
</protein>
<dbReference type="Proteomes" id="UP000303795">
    <property type="component" value="Segment"/>
</dbReference>
<reference evidence="2 3" key="1">
    <citation type="submission" date="2019-01" db="EMBL/GenBank/DDBJ databases">
        <title>Still something new to discover - new insights into E. coli phage diversity and taxonomy.</title>
        <authorList>
            <person name="Korf I.H.E."/>
            <person name="Adriaennsens E."/>
            <person name="Dreiseikelmann B."/>
            <person name="Kropinski A."/>
            <person name="Nimtz M."/>
            <person name="Meier-Kolthoff J.P."/>
            <person name="Rohde M."/>
            <person name="van Raaij M."/>
            <person name="Wittmann J."/>
        </authorList>
    </citation>
    <scope>NUCLEOTIDE SEQUENCE [LARGE SCALE GENOMIC DNA]</scope>
</reference>
<keyword evidence="1" id="KW-0812">Transmembrane</keyword>
<organism evidence="2 3">
    <name type="scientific">Escherichia phage vB_EcoM_OE5505</name>
    <dbReference type="NCBI Taxonomy" id="2508177"/>
    <lineage>
        <taxon>Viruses</taxon>
        <taxon>Duplodnaviria</taxon>
        <taxon>Heunggongvirae</taxon>
        <taxon>Uroviricota</taxon>
        <taxon>Caudoviricetes</taxon>
        <taxon>Pantevenvirales</taxon>
        <taxon>Straboviridae</taxon>
        <taxon>Tevenvirinae</taxon>
        <taxon>Tequatrovirus</taxon>
        <taxon>Tequatrovirus oe5505</taxon>
    </lineage>
</organism>
<evidence type="ECO:0000256" key="1">
    <source>
        <dbReference type="SAM" id="Phobius"/>
    </source>
</evidence>
<dbReference type="EMBL" id="MK373785">
    <property type="protein sequence ID" value="QBQ79424.1"/>
    <property type="molecule type" value="Genomic_DNA"/>
</dbReference>
<keyword evidence="1" id="KW-1133">Transmembrane helix</keyword>
<keyword evidence="1" id="KW-0472">Membrane</keyword>
<sequence>MIINENSWHYKLFKLFNDEWKRPKTLCAYFWSIVIPTFFVSFFGCTILAGLTIICAESLQRWLIFGSLWTLLPSAFILALLVVLLIIGSFVIPAHLHEKYKDYKDYKWKKDYALHIENIDRAYKGLPPIQPKKSIIVEFLKARKAKVCPVIEYKAE</sequence>
<keyword evidence="3" id="KW-1185">Reference proteome</keyword>
<accession>A0A482N140</accession>
<feature type="transmembrane region" description="Helical" evidence="1">
    <location>
        <begin position="68"/>
        <end position="92"/>
    </location>
</feature>
<evidence type="ECO:0008006" key="4">
    <source>
        <dbReference type="Google" id="ProtNLM"/>
    </source>
</evidence>
<gene>
    <name evidence="2" type="ORF">OE5505_00100</name>
</gene>
<name>A0A482N140_9CAUD</name>
<evidence type="ECO:0000313" key="3">
    <source>
        <dbReference type="Proteomes" id="UP000303795"/>
    </source>
</evidence>